<accession>A0ABW0NNV9</accession>
<feature type="signal peptide" evidence="3">
    <location>
        <begin position="1"/>
        <end position="29"/>
    </location>
</feature>
<feature type="chain" id="PRO_5045614115" evidence="3">
    <location>
        <begin position="30"/>
        <end position="584"/>
    </location>
</feature>
<comment type="caution">
    <text evidence="4">The sequence shown here is derived from an EMBL/GenBank/DDBJ whole genome shotgun (WGS) entry which is preliminary data.</text>
</comment>
<keyword evidence="2" id="KW-0812">Transmembrane</keyword>
<dbReference type="Pfam" id="PF19516">
    <property type="entry name" value="DUF6049"/>
    <property type="match status" value="1"/>
</dbReference>
<feature type="region of interest" description="Disordered" evidence="1">
    <location>
        <begin position="170"/>
        <end position="203"/>
    </location>
</feature>
<name>A0ABW0NNV9_9MICO</name>
<gene>
    <name evidence="4" type="ORF">ACFPJ4_08345</name>
</gene>
<dbReference type="InterPro" id="IPR046112">
    <property type="entry name" value="DUF6049"/>
</dbReference>
<dbReference type="RefSeq" id="WP_386739946.1">
    <property type="nucleotide sequence ID" value="NZ_JBHSMG010000002.1"/>
</dbReference>
<keyword evidence="5" id="KW-1185">Reference proteome</keyword>
<organism evidence="4 5">
    <name type="scientific">Lysinimonas soli</name>
    <dbReference type="NCBI Taxonomy" id="1074233"/>
    <lineage>
        <taxon>Bacteria</taxon>
        <taxon>Bacillati</taxon>
        <taxon>Actinomycetota</taxon>
        <taxon>Actinomycetes</taxon>
        <taxon>Micrococcales</taxon>
        <taxon>Microbacteriaceae</taxon>
        <taxon>Lysinimonas</taxon>
    </lineage>
</organism>
<feature type="compositionally biased region" description="Low complexity" evidence="1">
    <location>
        <begin position="170"/>
        <end position="199"/>
    </location>
</feature>
<dbReference type="Proteomes" id="UP001596039">
    <property type="component" value="Unassembled WGS sequence"/>
</dbReference>
<keyword evidence="2" id="KW-0472">Membrane</keyword>
<evidence type="ECO:0000313" key="4">
    <source>
        <dbReference type="EMBL" id="MFC5502246.1"/>
    </source>
</evidence>
<evidence type="ECO:0000313" key="5">
    <source>
        <dbReference type="Proteomes" id="UP001596039"/>
    </source>
</evidence>
<evidence type="ECO:0000256" key="2">
    <source>
        <dbReference type="SAM" id="Phobius"/>
    </source>
</evidence>
<evidence type="ECO:0000256" key="3">
    <source>
        <dbReference type="SAM" id="SignalP"/>
    </source>
</evidence>
<protein>
    <submittedName>
        <fullName evidence="4">DUF6049 family protein</fullName>
    </submittedName>
</protein>
<dbReference type="EMBL" id="JBHSMG010000002">
    <property type="protein sequence ID" value="MFC5502246.1"/>
    <property type="molecule type" value="Genomic_DNA"/>
</dbReference>
<sequence>MPVTLPRLSLRGGAALLLALGIVAGPALAASGASTSPVARTAVAAAGTPVSFTLLVPLTVRPTATGLIDATTLATYTAPLGMLTRQLDAVIGTPAVIGVDPMIIASIRVLGTDAPASALDWLARLQGLNNEVFALAYSDADLASLARVDALNLRDPIGFDTVIDPSHFGPAATASPTPTAAATGTPSPSPSPTAGNGSAKPALPTSTDEVLDWAYTLQHIAWPADDTLVSGDLSDLGAAGYKQVVLTSTNLSATDSGLVDLGSVQGVVADAGVTSLVREAVSSSDPATLQDALGRLNSALGGMEAVSPGRTIVATLDRHWPLGSLNLSGLFADLGGQASVRTVGLSAVLAGAHPDARLTDEPGDAARTASLRSILAATAQEDSFATVADTPTAITEPRRLQLLSLLAVSWLRGTDDWATQANDYLTASVKLRSSVQIVGGSDLFVGAGSTNIPVTVSNALSVPVTVLVNVSSPSSVLQVQKQNVALKIEPGSSNKAAIPVQALTNGTVTTSVTITSASGVPIGTPDSVRVDLQPGWESVGTTVIIVLLVLIFGGGIARNVVKRRAARRADAPVERSAEAEADRD</sequence>
<feature type="transmembrane region" description="Helical" evidence="2">
    <location>
        <begin position="539"/>
        <end position="561"/>
    </location>
</feature>
<keyword evidence="2" id="KW-1133">Transmembrane helix</keyword>
<reference evidence="5" key="1">
    <citation type="journal article" date="2019" name="Int. J. Syst. Evol. Microbiol.">
        <title>The Global Catalogue of Microorganisms (GCM) 10K type strain sequencing project: providing services to taxonomists for standard genome sequencing and annotation.</title>
        <authorList>
            <consortium name="The Broad Institute Genomics Platform"/>
            <consortium name="The Broad Institute Genome Sequencing Center for Infectious Disease"/>
            <person name="Wu L."/>
            <person name="Ma J."/>
        </authorList>
    </citation>
    <scope>NUCLEOTIDE SEQUENCE [LARGE SCALE GENOMIC DNA]</scope>
    <source>
        <strain evidence="5">CGMCC 4.6997</strain>
    </source>
</reference>
<keyword evidence="3" id="KW-0732">Signal</keyword>
<proteinExistence type="predicted"/>
<evidence type="ECO:0000256" key="1">
    <source>
        <dbReference type="SAM" id="MobiDB-lite"/>
    </source>
</evidence>